<dbReference type="AlphaFoldDB" id="A0A2Z6SHA3"/>
<evidence type="ECO:0000313" key="2">
    <source>
        <dbReference type="EMBL" id="GBC05097.1"/>
    </source>
</evidence>
<protein>
    <submittedName>
        <fullName evidence="2">Uncharacterized protein</fullName>
    </submittedName>
</protein>
<name>A0A2Z6SHA3_9GLOM</name>
<comment type="caution">
    <text evidence="2">The sequence shown here is derived from an EMBL/GenBank/DDBJ whole genome shotgun (WGS) entry which is preliminary data.</text>
</comment>
<keyword evidence="1" id="KW-0472">Membrane</keyword>
<accession>A0A2Z6SHA3</accession>
<evidence type="ECO:0000256" key="1">
    <source>
        <dbReference type="SAM" id="Phobius"/>
    </source>
</evidence>
<dbReference type="Proteomes" id="UP000247702">
    <property type="component" value="Unassembled WGS sequence"/>
</dbReference>
<keyword evidence="1" id="KW-1133">Transmembrane helix</keyword>
<reference evidence="2 3" key="1">
    <citation type="submission" date="2017-11" db="EMBL/GenBank/DDBJ databases">
        <title>The genome of Rhizophagus clarus HR1 reveals common genetic basis of auxotrophy among arbuscular mycorrhizal fungi.</title>
        <authorList>
            <person name="Kobayashi Y."/>
        </authorList>
    </citation>
    <scope>NUCLEOTIDE SEQUENCE [LARGE SCALE GENOMIC DNA]</scope>
    <source>
        <strain evidence="2 3">HR1</strain>
    </source>
</reference>
<gene>
    <name evidence="2" type="ORF">RclHR1_06020012</name>
</gene>
<keyword evidence="3" id="KW-1185">Reference proteome</keyword>
<proteinExistence type="predicted"/>
<dbReference type="EMBL" id="BEXD01003985">
    <property type="protein sequence ID" value="GBC05097.1"/>
    <property type="molecule type" value="Genomic_DNA"/>
</dbReference>
<sequence>MIRRKIRDNTKSDLSKFRFIDCLCIVFRTQVISKKYILSHFNHKLSLSTTMSEIKETDLIKFSNDIIDASVQLQIASLCLRSCFVSNDLSVPEFVQLRGSVINEAKVYNTKILSFASAVITFIQQFCENYTFLTFEQFVYDIVDLADEANQRVQLSREKLKLEAESFRKREQELCKTARTNYIWAFSLAFVPIVNVIATPILFSRAESAIRKAAAVSCEGDIAVAASRVIDVEDHHQEVPHYIKIQSKAKIIIDACQLYMSRIPDCETNLRAIPDNYDKNYVQEWLSNEQVKVNGKSTSFLTWGRSMFEKNKQFIKLLAN</sequence>
<feature type="transmembrane region" description="Helical" evidence="1">
    <location>
        <begin position="182"/>
        <end position="203"/>
    </location>
</feature>
<organism evidence="2 3">
    <name type="scientific">Rhizophagus clarus</name>
    <dbReference type="NCBI Taxonomy" id="94130"/>
    <lineage>
        <taxon>Eukaryota</taxon>
        <taxon>Fungi</taxon>
        <taxon>Fungi incertae sedis</taxon>
        <taxon>Mucoromycota</taxon>
        <taxon>Glomeromycotina</taxon>
        <taxon>Glomeromycetes</taxon>
        <taxon>Glomerales</taxon>
        <taxon>Glomeraceae</taxon>
        <taxon>Rhizophagus</taxon>
    </lineage>
</organism>
<keyword evidence="1" id="KW-0812">Transmembrane</keyword>
<evidence type="ECO:0000313" key="3">
    <source>
        <dbReference type="Proteomes" id="UP000247702"/>
    </source>
</evidence>